<protein>
    <submittedName>
        <fullName evidence="3">RILP-like protein</fullName>
    </submittedName>
</protein>
<organism evidence="3 4">
    <name type="scientific">Clonorchis sinensis</name>
    <name type="common">Chinese liver fluke</name>
    <dbReference type="NCBI Taxonomy" id="79923"/>
    <lineage>
        <taxon>Eukaryota</taxon>
        <taxon>Metazoa</taxon>
        <taxon>Spiralia</taxon>
        <taxon>Lophotrochozoa</taxon>
        <taxon>Platyhelminthes</taxon>
        <taxon>Trematoda</taxon>
        <taxon>Digenea</taxon>
        <taxon>Opisthorchiida</taxon>
        <taxon>Opisthorchiata</taxon>
        <taxon>Opisthorchiidae</taxon>
        <taxon>Clonorchis</taxon>
    </lineage>
</organism>
<gene>
    <name evidence="3" type="ORF">CSKR_113303</name>
</gene>
<feature type="region of interest" description="Disordered" evidence="2">
    <location>
        <begin position="311"/>
        <end position="347"/>
    </location>
</feature>
<keyword evidence="1" id="KW-0175">Coiled coil</keyword>
<reference evidence="3 4" key="1">
    <citation type="journal article" date="2018" name="Biotechnol. Adv.">
        <title>Improved genomic resources and new bioinformatic workflow for the carcinogenic parasite Clonorchis sinensis: Biotechnological implications.</title>
        <authorList>
            <person name="Wang D."/>
            <person name="Korhonen P.K."/>
            <person name="Gasser R.B."/>
            <person name="Young N.D."/>
        </authorList>
    </citation>
    <scope>NUCLEOTIDE SEQUENCE [LARGE SCALE GENOMIC DNA]</scope>
    <source>
        <strain evidence="3">Cs-k2</strain>
    </source>
</reference>
<dbReference type="AlphaFoldDB" id="A0A3R7JNS3"/>
<dbReference type="PROSITE" id="PS51777">
    <property type="entry name" value="RH2"/>
    <property type="match status" value="1"/>
</dbReference>
<feature type="coiled-coil region" evidence="1">
    <location>
        <begin position="72"/>
        <end position="124"/>
    </location>
</feature>
<feature type="compositionally biased region" description="Basic and acidic residues" evidence="2">
    <location>
        <begin position="311"/>
        <end position="325"/>
    </location>
</feature>
<evidence type="ECO:0000313" key="3">
    <source>
        <dbReference type="EMBL" id="KAG5441813.1"/>
    </source>
</evidence>
<proteinExistence type="predicted"/>
<evidence type="ECO:0000256" key="1">
    <source>
        <dbReference type="SAM" id="Coils"/>
    </source>
</evidence>
<evidence type="ECO:0000313" key="4">
    <source>
        <dbReference type="Proteomes" id="UP000286415"/>
    </source>
</evidence>
<comment type="caution">
    <text evidence="3">The sequence shown here is derived from an EMBL/GenBank/DDBJ whole genome shotgun (WGS) entry which is preliminary data.</text>
</comment>
<feature type="coiled-coil region" evidence="1">
    <location>
        <begin position="388"/>
        <end position="415"/>
    </location>
</feature>
<reference evidence="3 4" key="2">
    <citation type="journal article" date="2021" name="Genomics">
        <title>High-quality reference genome for Clonorchis sinensis.</title>
        <authorList>
            <person name="Young N.D."/>
            <person name="Stroehlein A.J."/>
            <person name="Kinkar L."/>
            <person name="Wang T."/>
            <person name="Sohn W.M."/>
            <person name="Chang B.C.H."/>
            <person name="Kaur P."/>
            <person name="Weisz D."/>
            <person name="Dudchenko O."/>
            <person name="Aiden E.L."/>
            <person name="Korhonen P.K."/>
            <person name="Gasser R.B."/>
        </authorList>
    </citation>
    <scope>NUCLEOTIDE SEQUENCE [LARGE SCALE GENOMIC DNA]</scope>
    <source>
        <strain evidence="3">Cs-k2</strain>
    </source>
</reference>
<name>A0A3R7JNS3_CLOSI</name>
<dbReference type="Gene3D" id="1.20.58.1770">
    <property type="match status" value="1"/>
</dbReference>
<dbReference type="Pfam" id="PF09744">
    <property type="entry name" value="RH1"/>
    <property type="match status" value="1"/>
</dbReference>
<evidence type="ECO:0000256" key="2">
    <source>
        <dbReference type="SAM" id="MobiDB-lite"/>
    </source>
</evidence>
<dbReference type="OrthoDB" id="10069524at2759"/>
<keyword evidence="4" id="KW-1185">Reference proteome</keyword>
<dbReference type="SUPFAM" id="SSF161256">
    <property type="entry name" value="RILP dimerisation region"/>
    <property type="match status" value="1"/>
</dbReference>
<dbReference type="InParanoid" id="A0A3R7JNS3"/>
<dbReference type="EMBL" id="NIRI02000076">
    <property type="protein sequence ID" value="KAG5441813.1"/>
    <property type="molecule type" value="Genomic_DNA"/>
</dbReference>
<dbReference type="InterPro" id="IPR034743">
    <property type="entry name" value="RH1"/>
</dbReference>
<accession>A0A3R7JNS3</accession>
<dbReference type="InterPro" id="IPR034744">
    <property type="entry name" value="RH2"/>
</dbReference>
<dbReference type="Proteomes" id="UP000286415">
    <property type="component" value="Unassembled WGS sequence"/>
</dbReference>
<dbReference type="PROSITE" id="PS51776">
    <property type="entry name" value="RH1"/>
    <property type="match status" value="1"/>
</dbReference>
<sequence>MFTSTDVYDAASSIGRDCQLIVGEYGPDILQDLMPNVIAVLEELEACALYSEHEQEEVIRLQAVLEALRLDCQHQAESKERSDRNLEQLEQSWYCETQRLLEQVTELEAENNRLAQQLASEIHTTPDWLEETEEADSAKTSVSLVLKAAAAGRPYRTADLQLIGRLKECVATNYRAIRSLNKELLQTNAALDAARLKKNSLAVISFRCLAATPSKRSTRAGILPGCPNLGRGIREAEVGFEPRTFRSAEEEVCRLARQSGQLVVSRAPHRRQIGQLVGEKATLETKLRMKERELMELNQRLPTDDEILVREPDQAKKQPDDECRGHVQNPGKLMVSPTSALPPALHISPNQGVESAMCVKDISWPAPWDVGQNKLTSDTDGLVTLEELRHLLYERNELRCRLIELEQELEILELENAKDPEVEGPMPLEPLDKLRPGWNTKPNIKTIFRRLLHRLTDIPAGSA</sequence>